<dbReference type="RefSeq" id="WP_123403491.1">
    <property type="nucleotide sequence ID" value="NZ_MOBP01000003.1"/>
</dbReference>
<organism evidence="2 3">
    <name type="scientific">Pseudomonas frederiksbergensis</name>
    <dbReference type="NCBI Taxonomy" id="104087"/>
    <lineage>
        <taxon>Bacteria</taxon>
        <taxon>Pseudomonadati</taxon>
        <taxon>Pseudomonadota</taxon>
        <taxon>Gammaproteobacteria</taxon>
        <taxon>Pseudomonadales</taxon>
        <taxon>Pseudomonadaceae</taxon>
        <taxon>Pseudomonas</taxon>
    </lineage>
</organism>
<evidence type="ECO:0000313" key="2">
    <source>
        <dbReference type="EMBL" id="RON57428.1"/>
    </source>
</evidence>
<dbReference type="Gene3D" id="3.40.50.300">
    <property type="entry name" value="P-loop containing nucleotide triphosphate hydrolases"/>
    <property type="match status" value="1"/>
</dbReference>
<dbReference type="InterPro" id="IPR027417">
    <property type="entry name" value="P-loop_NTPase"/>
</dbReference>
<accession>A0A423KQI1</accession>
<dbReference type="InterPro" id="IPR011646">
    <property type="entry name" value="KAP_P-loop"/>
</dbReference>
<reference evidence="2 3" key="1">
    <citation type="submission" date="2016-10" db="EMBL/GenBank/DDBJ databases">
        <title>Comparative genome analysis of multiple Pseudomonas spp. focuses on biocontrol and plant growth promoting traits.</title>
        <authorList>
            <person name="Tao X.-Y."/>
            <person name="Taylor C.G."/>
        </authorList>
    </citation>
    <scope>NUCLEOTIDE SEQUENCE [LARGE SCALE GENOMIC DNA]</scope>
    <source>
        <strain evidence="2 3">39A2</strain>
    </source>
</reference>
<comment type="caution">
    <text evidence="2">The sequence shown here is derived from an EMBL/GenBank/DDBJ whole genome shotgun (WGS) entry which is preliminary data.</text>
</comment>
<dbReference type="OrthoDB" id="88903at2"/>
<dbReference type="Pfam" id="PF07693">
    <property type="entry name" value="KAP_NTPase"/>
    <property type="match status" value="1"/>
</dbReference>
<dbReference type="Proteomes" id="UP000283627">
    <property type="component" value="Unassembled WGS sequence"/>
</dbReference>
<feature type="domain" description="KAP NTPase" evidence="1">
    <location>
        <begin position="14"/>
        <end position="233"/>
    </location>
</feature>
<evidence type="ECO:0000259" key="1">
    <source>
        <dbReference type="Pfam" id="PF07693"/>
    </source>
</evidence>
<dbReference type="AlphaFoldDB" id="A0A423KQI1"/>
<evidence type="ECO:0000313" key="3">
    <source>
        <dbReference type="Proteomes" id="UP000283627"/>
    </source>
</evidence>
<name>A0A423KQI1_9PSED</name>
<gene>
    <name evidence="2" type="ORF">BK665_04810</name>
</gene>
<proteinExistence type="predicted"/>
<dbReference type="SUPFAM" id="SSF52540">
    <property type="entry name" value="P-loop containing nucleoside triphosphate hydrolases"/>
    <property type="match status" value="1"/>
</dbReference>
<protein>
    <recommendedName>
        <fullName evidence="1">KAP NTPase domain-containing protein</fullName>
    </recommendedName>
</protein>
<sequence length="579" mass="65820">MEYLKKSFDVFFKADPGVVVIRGDWGVGKTFFWDQYINERISQKNLEQIAYSYVSLFGKNSLLEIKSSVFQNAKAIATDDTIVSSFEEELRKAGTLYSKFPRVKGIWSFARTKSTWLGKLTDTAKRMPVLDKFSSLLSSIEYSLVNNYIICFDDIERKGSSLSIKELMGLADELAQRKYCKVVLIFNDKSFDKDGKDLEHFNSYREKVVDVELLYNPSCETNFSHVFASNMDGYDFLKSVILKINVKNVRVLRKLKNLLNVHSVFFKGKNKALSEEFLLHSAVLCASYYTGDSFIKYDALRTSLAGGTWAKYLSTSAEDLTPDEKSFKNINATLQMSESKFDVHIGDYLECGYVDENPLKLTIGTLEERYRVSSVDAKLKKAWKIYHDSFEDDSEEFKSSLKHILDNELDALALSDFSSAIEILKQLGEPVDLYTDAYITANYQNLKDEAISSSLSLDRVTDKHLREKVIEASKDGRSFTIDGIASKIGKSRTWNQEDIIYLSNLTVSDFVEWIHSKPDELTVKLRSGLLTFKNIATSNPEDSRNYSAISNTVEEALKIIAAENELNSIRVKNMYGISL</sequence>
<dbReference type="EMBL" id="MOBP01000003">
    <property type="protein sequence ID" value="RON57428.1"/>
    <property type="molecule type" value="Genomic_DNA"/>
</dbReference>